<evidence type="ECO:0000313" key="2">
    <source>
        <dbReference type="Proteomes" id="UP000284051"/>
    </source>
</evidence>
<reference evidence="1 2" key="1">
    <citation type="submission" date="2018-08" db="EMBL/GenBank/DDBJ databases">
        <title>A genome reference for cultivated species of the human gut microbiota.</title>
        <authorList>
            <person name="Zou Y."/>
            <person name="Xue W."/>
            <person name="Luo G."/>
        </authorList>
    </citation>
    <scope>NUCLEOTIDE SEQUENCE [LARGE SCALE GENOMIC DNA]</scope>
    <source>
        <strain evidence="1 2">AM22-21LB</strain>
    </source>
</reference>
<dbReference type="InterPro" id="IPR027417">
    <property type="entry name" value="P-loop_NTPase"/>
</dbReference>
<dbReference type="Proteomes" id="UP000284051">
    <property type="component" value="Unassembled WGS sequence"/>
</dbReference>
<dbReference type="SUPFAM" id="SSF52540">
    <property type="entry name" value="P-loop containing nucleoside triphosphate hydrolases"/>
    <property type="match status" value="1"/>
</dbReference>
<dbReference type="AlphaFoldDB" id="A0A3R6E2V0"/>
<gene>
    <name evidence="1" type="ORF">DW264_11015</name>
</gene>
<organism evidence="1 2">
    <name type="scientific">Roseburia intestinalis</name>
    <dbReference type="NCBI Taxonomy" id="166486"/>
    <lineage>
        <taxon>Bacteria</taxon>
        <taxon>Bacillati</taxon>
        <taxon>Bacillota</taxon>
        <taxon>Clostridia</taxon>
        <taxon>Lachnospirales</taxon>
        <taxon>Lachnospiraceae</taxon>
        <taxon>Roseburia</taxon>
    </lineage>
</organism>
<dbReference type="Gene3D" id="3.40.50.300">
    <property type="entry name" value="P-loop containing nucleotide triphosphate hydrolases"/>
    <property type="match status" value="1"/>
</dbReference>
<proteinExistence type="predicted"/>
<dbReference type="EMBL" id="QRID01000010">
    <property type="protein sequence ID" value="RHG27632.1"/>
    <property type="molecule type" value="Genomic_DNA"/>
</dbReference>
<protein>
    <submittedName>
        <fullName evidence="1">Uncharacterized protein</fullName>
    </submittedName>
</protein>
<comment type="caution">
    <text evidence="1">The sequence shown here is derived from an EMBL/GenBank/DDBJ whole genome shotgun (WGS) entry which is preliminary data.</text>
</comment>
<dbReference type="RefSeq" id="WP_118772532.1">
    <property type="nucleotide sequence ID" value="NZ_JAQEFF010000002.1"/>
</dbReference>
<sequence length="827" mass="96639">MYRYISNQDKILENISNDIVSEKKMSMIKGVSGTGKSFLLSCIESKNKDTTIIYRLEGDYYLRSRDFYPFLKFINSMYLNDKTIVQKKIIEDGVKNTTKELGSWLPLGNDFLSSCITELSTINKKKREFYNYIFDKEELDILFPLEYFCSKEKKIIFLIDDLQYWDKKSLRLLYTLIQQQNNEYAFLKNSQFIGTINIAYPNYEEELNGLINLAGKQVYELDISKKDNYKVILKQLGLAITLDDDLVEALFSITGGNLQLSSDIVLLLNDKTEVENTIRKIIADKNLGHLLIERLSKISEKGVMVNETLKYASLFGSSFYYHDLENVLEKNESYIRNLIETAQSFCLVNGASNGASFIHELIREAYKNETKVNKVKYYTGYANCLKMLYPGNYKERAESLKDAGEYEKAYLVYILEFFKQLRINNSCSQDLRKELELPYYLSDFVLSMEKAYNLFFSERYDDCLFELESIEDIVPSILLAEKYYLMSITLSKWLDTASRERAVKCIEPFLVMSVINDEIEVWERIVSAYIIACVHNNDCDKAREYESKLQTSIGKRINFDIEASYKLNILRRKASSLYSPQQAFIGTSKSKSFFAPKEKESLPLNPIEYYMSLNNYLATSLMSGKYNLVTNEAAELISLPQKIKYLKFPRFEMPLNNAILIFYLNHKITVDEAKERFQQIIDTYNVEDSTGVIIKVNLAIFYGLSGEFVESLKILETLYNKIKFIENLEFYYKYLVEVNLRVLQYLEENKECIELLENIQKECAAKDEHYLEAHVKCIMDSIKQDEKISPISWYHADMVNSKMKHDDCWKYYGHIYLFGELEFWSES</sequence>
<accession>A0A3R6E2V0</accession>
<evidence type="ECO:0000313" key="1">
    <source>
        <dbReference type="EMBL" id="RHG27632.1"/>
    </source>
</evidence>
<name>A0A3R6E2V0_9FIRM</name>